<evidence type="ECO:0000313" key="6">
    <source>
        <dbReference type="Proteomes" id="UP000558488"/>
    </source>
</evidence>
<organism evidence="5 6">
    <name type="scientific">Pipistrellus kuhlii</name>
    <name type="common">Kuhl's pipistrelle</name>
    <dbReference type="NCBI Taxonomy" id="59472"/>
    <lineage>
        <taxon>Eukaryota</taxon>
        <taxon>Metazoa</taxon>
        <taxon>Chordata</taxon>
        <taxon>Craniata</taxon>
        <taxon>Vertebrata</taxon>
        <taxon>Euteleostomi</taxon>
        <taxon>Mammalia</taxon>
        <taxon>Eutheria</taxon>
        <taxon>Laurasiatheria</taxon>
        <taxon>Chiroptera</taxon>
        <taxon>Yangochiroptera</taxon>
        <taxon>Vespertilionidae</taxon>
        <taxon>Pipistrellus</taxon>
    </lineage>
</organism>
<dbReference type="Gene3D" id="1.10.437.10">
    <property type="entry name" value="Blc2-like"/>
    <property type="match status" value="1"/>
</dbReference>
<evidence type="ECO:0000256" key="3">
    <source>
        <dbReference type="SAM" id="Phobius"/>
    </source>
</evidence>
<reference evidence="5 6" key="1">
    <citation type="journal article" date="2020" name="Nature">
        <title>Six reference-quality genomes reveal evolution of bat adaptations.</title>
        <authorList>
            <person name="Jebb D."/>
            <person name="Huang Z."/>
            <person name="Pippel M."/>
            <person name="Hughes G.M."/>
            <person name="Lavrichenko K."/>
            <person name="Devanna P."/>
            <person name="Winkler S."/>
            <person name="Jermiin L.S."/>
            <person name="Skirmuntt E.C."/>
            <person name="Katzourakis A."/>
            <person name="Burkitt-Gray L."/>
            <person name="Ray D.A."/>
            <person name="Sullivan K.A.M."/>
            <person name="Roscito J.G."/>
            <person name="Kirilenko B.M."/>
            <person name="Davalos L.M."/>
            <person name="Corthals A.P."/>
            <person name="Power M.L."/>
            <person name="Jones G."/>
            <person name="Ransome R.D."/>
            <person name="Dechmann D.K.N."/>
            <person name="Locatelli A.G."/>
            <person name="Puechmaille S.J."/>
            <person name="Fedrigo O."/>
            <person name="Jarvis E.D."/>
            <person name="Hiller M."/>
            <person name="Vernes S.C."/>
            <person name="Myers E.W."/>
            <person name="Teeling E.C."/>
        </authorList>
    </citation>
    <scope>NUCLEOTIDE SEQUENCE [LARGE SCALE GENOMIC DNA]</scope>
    <source>
        <strain evidence="5">MPipKuh1</strain>
        <tissue evidence="5">Flight muscle</tissue>
    </source>
</reference>
<dbReference type="GO" id="GO:0006915">
    <property type="term" value="P:apoptotic process"/>
    <property type="evidence" value="ECO:0007669"/>
    <property type="project" value="UniProtKB-KW"/>
</dbReference>
<dbReference type="EMBL" id="JACAGB010000005">
    <property type="protein sequence ID" value="KAF6362563.1"/>
    <property type="molecule type" value="Genomic_DNA"/>
</dbReference>
<evidence type="ECO:0000256" key="2">
    <source>
        <dbReference type="ARBA" id="ARBA00022703"/>
    </source>
</evidence>
<dbReference type="SUPFAM" id="SSF56854">
    <property type="entry name" value="Bcl-2 inhibitors of programmed cell death"/>
    <property type="match status" value="1"/>
</dbReference>
<evidence type="ECO:0000259" key="4">
    <source>
        <dbReference type="Pfam" id="PF00452"/>
    </source>
</evidence>
<dbReference type="Proteomes" id="UP000558488">
    <property type="component" value="Unassembled WGS sequence"/>
</dbReference>
<dbReference type="GO" id="GO:0042981">
    <property type="term" value="P:regulation of apoptotic process"/>
    <property type="evidence" value="ECO:0007669"/>
    <property type="project" value="InterPro"/>
</dbReference>
<keyword evidence="6" id="KW-1185">Reference proteome</keyword>
<dbReference type="OrthoDB" id="8856583at2759"/>
<proteinExistence type="inferred from homology"/>
<keyword evidence="3" id="KW-0812">Transmembrane</keyword>
<dbReference type="InterPro" id="IPR036834">
    <property type="entry name" value="Bcl-2-like_sf"/>
</dbReference>
<keyword evidence="3" id="KW-0472">Membrane</keyword>
<dbReference type="InterPro" id="IPR002475">
    <property type="entry name" value="Bcl2-like"/>
</dbReference>
<sequence length="188" mass="21253">MEEEDELRLRTLRLLTEFLEHCAQRPSTAPGPPPTPEAAVLRSLAARSWLGTPHSWSQQQRHRVEQVVDQAEWLVPEGAEPTWFSVLALVSFAGALLEKPPPGHARARREWEATVDRDCQRLAAFLCGWLTGKHRAWVEAQGGWDGFCHSFLPAPQAAWGRLLAPLLMSCLIHILLICLWIKSWLQDV</sequence>
<dbReference type="AlphaFoldDB" id="A0A7J7YKP6"/>
<protein>
    <submittedName>
        <fullName evidence="5">BCL2 like 10</fullName>
    </submittedName>
</protein>
<comment type="caution">
    <text evidence="5">The sequence shown here is derived from an EMBL/GenBank/DDBJ whole genome shotgun (WGS) entry which is preliminary data.</text>
</comment>
<feature type="domain" description="Bcl-2 Bcl-2 homology region 1-3" evidence="4">
    <location>
        <begin position="57"/>
        <end position="144"/>
    </location>
</feature>
<evidence type="ECO:0000313" key="5">
    <source>
        <dbReference type="EMBL" id="KAF6362563.1"/>
    </source>
</evidence>
<evidence type="ECO:0000256" key="1">
    <source>
        <dbReference type="ARBA" id="ARBA00009458"/>
    </source>
</evidence>
<name>A0A7J7YKP6_PIPKU</name>
<keyword evidence="3" id="KW-1133">Transmembrane helix</keyword>
<gene>
    <name evidence="5" type="ORF">mPipKuh1_001397</name>
</gene>
<keyword evidence="2" id="KW-0053">Apoptosis</keyword>
<dbReference type="Pfam" id="PF00452">
    <property type="entry name" value="Bcl-2"/>
    <property type="match status" value="1"/>
</dbReference>
<dbReference type="PROSITE" id="PS50062">
    <property type="entry name" value="BCL2_FAMILY"/>
    <property type="match status" value="1"/>
</dbReference>
<accession>A0A7J7YKP6</accession>
<dbReference type="InterPro" id="IPR046371">
    <property type="entry name" value="Bcl-2_BH1-3"/>
</dbReference>
<feature type="transmembrane region" description="Helical" evidence="3">
    <location>
        <begin position="162"/>
        <end position="185"/>
    </location>
</feature>
<comment type="similarity">
    <text evidence="1">Belongs to the Bcl-2 family.</text>
</comment>